<dbReference type="OrthoDB" id="2151982at2759"/>
<protein>
    <submittedName>
        <fullName evidence="1">Uncharacterized protein</fullName>
    </submittedName>
</protein>
<evidence type="ECO:0000313" key="2">
    <source>
        <dbReference type="Proteomes" id="UP000799437"/>
    </source>
</evidence>
<gene>
    <name evidence="1" type="ORF">EJ05DRAFT_500411</name>
</gene>
<reference evidence="1" key="1">
    <citation type="journal article" date="2020" name="Stud. Mycol.">
        <title>101 Dothideomycetes genomes: a test case for predicting lifestyles and emergence of pathogens.</title>
        <authorList>
            <person name="Haridas S."/>
            <person name="Albert R."/>
            <person name="Binder M."/>
            <person name="Bloem J."/>
            <person name="Labutti K."/>
            <person name="Salamov A."/>
            <person name="Andreopoulos B."/>
            <person name="Baker S."/>
            <person name="Barry K."/>
            <person name="Bills G."/>
            <person name="Bluhm B."/>
            <person name="Cannon C."/>
            <person name="Castanera R."/>
            <person name="Culley D."/>
            <person name="Daum C."/>
            <person name="Ezra D."/>
            <person name="Gonzalez J."/>
            <person name="Henrissat B."/>
            <person name="Kuo A."/>
            <person name="Liang C."/>
            <person name="Lipzen A."/>
            <person name="Lutzoni F."/>
            <person name="Magnuson J."/>
            <person name="Mondo S."/>
            <person name="Nolan M."/>
            <person name="Ohm R."/>
            <person name="Pangilinan J."/>
            <person name="Park H.-J."/>
            <person name="Ramirez L."/>
            <person name="Alfaro M."/>
            <person name="Sun H."/>
            <person name="Tritt A."/>
            <person name="Yoshinaga Y."/>
            <person name="Zwiers L.-H."/>
            <person name="Turgeon B."/>
            <person name="Goodwin S."/>
            <person name="Spatafora J."/>
            <person name="Crous P."/>
            <person name="Grigoriev I."/>
        </authorList>
    </citation>
    <scope>NUCLEOTIDE SEQUENCE</scope>
    <source>
        <strain evidence="1">CBS 121739</strain>
    </source>
</reference>
<organism evidence="1 2">
    <name type="scientific">Pseudovirgaria hyperparasitica</name>
    <dbReference type="NCBI Taxonomy" id="470096"/>
    <lineage>
        <taxon>Eukaryota</taxon>
        <taxon>Fungi</taxon>
        <taxon>Dikarya</taxon>
        <taxon>Ascomycota</taxon>
        <taxon>Pezizomycotina</taxon>
        <taxon>Dothideomycetes</taxon>
        <taxon>Dothideomycetes incertae sedis</taxon>
        <taxon>Acrospermales</taxon>
        <taxon>Acrospermaceae</taxon>
        <taxon>Pseudovirgaria</taxon>
    </lineage>
</organism>
<keyword evidence="2" id="KW-1185">Reference proteome</keyword>
<dbReference type="GeneID" id="54488044"/>
<dbReference type="Proteomes" id="UP000799437">
    <property type="component" value="Unassembled WGS sequence"/>
</dbReference>
<name>A0A6A6W7M9_9PEZI</name>
<dbReference type="AlphaFoldDB" id="A0A6A6W7M9"/>
<sequence>MAPKLPDISDVPQKYSDCCLSISQILLDQVYSLVLLPTTLLSIGSGTGLLEALLQKHHPELNVEGVEVRSASNLVQYLFTDALNTVSGTWDLSNRALEAGAWMFVYPREPKLIQQYLEHRSNGIVKLVMWLGPVVDWKDYEAIFSQAQQEQRWSRVNVRNGADAGLVAYEMMAWMTRNDSIS</sequence>
<evidence type="ECO:0000313" key="1">
    <source>
        <dbReference type="EMBL" id="KAF2757886.1"/>
    </source>
</evidence>
<dbReference type="RefSeq" id="XP_033600337.1">
    <property type="nucleotide sequence ID" value="XM_033746990.1"/>
</dbReference>
<dbReference type="EMBL" id="ML996572">
    <property type="protein sequence ID" value="KAF2757886.1"/>
    <property type="molecule type" value="Genomic_DNA"/>
</dbReference>
<accession>A0A6A6W7M9</accession>
<proteinExistence type="predicted"/>